<proteinExistence type="predicted"/>
<keyword evidence="2" id="KW-0539">Nucleus</keyword>
<reference evidence="5" key="1">
    <citation type="journal article" date="2020" name="Nat. Commun.">
        <title>Large-scale genome sequencing of mycorrhizal fungi provides insights into the early evolution of symbiotic traits.</title>
        <authorList>
            <person name="Miyauchi S."/>
            <person name="Kiss E."/>
            <person name="Kuo A."/>
            <person name="Drula E."/>
            <person name="Kohler A."/>
            <person name="Sanchez-Garcia M."/>
            <person name="Morin E."/>
            <person name="Andreopoulos B."/>
            <person name="Barry K.W."/>
            <person name="Bonito G."/>
            <person name="Buee M."/>
            <person name="Carver A."/>
            <person name="Chen C."/>
            <person name="Cichocki N."/>
            <person name="Clum A."/>
            <person name="Culley D."/>
            <person name="Crous P.W."/>
            <person name="Fauchery L."/>
            <person name="Girlanda M."/>
            <person name="Hayes R.D."/>
            <person name="Keri Z."/>
            <person name="LaButti K."/>
            <person name="Lipzen A."/>
            <person name="Lombard V."/>
            <person name="Magnuson J."/>
            <person name="Maillard F."/>
            <person name="Murat C."/>
            <person name="Nolan M."/>
            <person name="Ohm R.A."/>
            <person name="Pangilinan J."/>
            <person name="Pereira M.F."/>
            <person name="Perotto S."/>
            <person name="Peter M."/>
            <person name="Pfister S."/>
            <person name="Riley R."/>
            <person name="Sitrit Y."/>
            <person name="Stielow J.B."/>
            <person name="Szollosi G."/>
            <person name="Zifcakova L."/>
            <person name="Stursova M."/>
            <person name="Spatafora J.W."/>
            <person name="Tedersoo L."/>
            <person name="Vaario L.M."/>
            <person name="Yamada A."/>
            <person name="Yan M."/>
            <person name="Wang P."/>
            <person name="Xu J."/>
            <person name="Bruns T."/>
            <person name="Baldrian P."/>
            <person name="Vilgalys R."/>
            <person name="Dunand C."/>
            <person name="Henrissat B."/>
            <person name="Grigoriev I.V."/>
            <person name="Hibbett D."/>
            <person name="Nagy L.G."/>
            <person name="Martin F.M."/>
        </authorList>
    </citation>
    <scope>NUCLEOTIDE SEQUENCE</scope>
    <source>
        <strain evidence="5">UP504</strain>
    </source>
</reference>
<feature type="region of interest" description="Disordered" evidence="3">
    <location>
        <begin position="1"/>
        <end position="228"/>
    </location>
</feature>
<feature type="domain" description="RanBD1" evidence="4">
    <location>
        <begin position="311"/>
        <end position="403"/>
    </location>
</feature>
<evidence type="ECO:0000256" key="1">
    <source>
        <dbReference type="ARBA" id="ARBA00004123"/>
    </source>
</evidence>
<protein>
    <recommendedName>
        <fullName evidence="4">RanBD1 domain-containing protein</fullName>
    </recommendedName>
</protein>
<evidence type="ECO:0000256" key="2">
    <source>
        <dbReference type="ARBA" id="ARBA00023242"/>
    </source>
</evidence>
<dbReference type="Pfam" id="PF00638">
    <property type="entry name" value="Ran_BP1"/>
    <property type="match status" value="1"/>
</dbReference>
<accession>A0A9P6AMY2</accession>
<feature type="compositionally biased region" description="Basic and acidic residues" evidence="3">
    <location>
        <begin position="94"/>
        <end position="108"/>
    </location>
</feature>
<dbReference type="Gene3D" id="2.30.29.30">
    <property type="entry name" value="Pleckstrin-homology domain (PH domain)/Phosphotyrosine-binding domain (PTB)"/>
    <property type="match status" value="1"/>
</dbReference>
<sequence length="462" mass="48822">MHAETPVAAEPLWSRPSPLASGVDEAPPTVDDLANDPKFNRKREREGSIEPSTPSASAPGEIRDQRSPAKKNRVVLSATSEEDSPPHSSSKVSQIRERVKGLNWKDGEDVPEDIDPDKDAEATPSPSAGIEPVSSNALQIDPSTEEDIKESRELSRSSLSNGPAGSRLHEPTAASASSSTPAQDATPIKIGGFAAYSSRPSPFVTTAASSTSFLDRGPKLPPPAKPTGFAAFASSPFADLVVASSGSKSPLRVSSPTPQSTSAFSMFANKSSPFLSSSPKPPSTPAARGSTPKSGEAFGSYSNSPTHFGASFNPSDGGESECKENKFGNIEEVDIHTGEEHEKTVHQTRAKLYTMDSRDTYKERGTGLLKVNVRKSDGRGGRLVMRADGVFRLILNASLFTGMPCSLGQDPKFVKLSVIEDGAFIHHAIKVGNVKVAQDLVDTIQAHIPQPSSLASPKPSAD</sequence>
<feature type="compositionally biased region" description="Acidic residues" evidence="3">
    <location>
        <begin position="109"/>
        <end position="118"/>
    </location>
</feature>
<evidence type="ECO:0000313" key="5">
    <source>
        <dbReference type="EMBL" id="KAF9507736.1"/>
    </source>
</evidence>
<organism evidence="5 6">
    <name type="scientific">Hydnum rufescens UP504</name>
    <dbReference type="NCBI Taxonomy" id="1448309"/>
    <lineage>
        <taxon>Eukaryota</taxon>
        <taxon>Fungi</taxon>
        <taxon>Dikarya</taxon>
        <taxon>Basidiomycota</taxon>
        <taxon>Agaricomycotina</taxon>
        <taxon>Agaricomycetes</taxon>
        <taxon>Cantharellales</taxon>
        <taxon>Hydnaceae</taxon>
        <taxon>Hydnum</taxon>
    </lineage>
</organism>
<keyword evidence="6" id="KW-1185">Reference proteome</keyword>
<dbReference type="EMBL" id="MU129073">
    <property type="protein sequence ID" value="KAF9507736.1"/>
    <property type="molecule type" value="Genomic_DNA"/>
</dbReference>
<comment type="caution">
    <text evidence="5">The sequence shown here is derived from an EMBL/GenBank/DDBJ whole genome shotgun (WGS) entry which is preliminary data.</text>
</comment>
<dbReference type="Proteomes" id="UP000886523">
    <property type="component" value="Unassembled WGS sequence"/>
</dbReference>
<dbReference type="PROSITE" id="PS50196">
    <property type="entry name" value="RANBD1"/>
    <property type="match status" value="1"/>
</dbReference>
<dbReference type="AlphaFoldDB" id="A0A9P6AMY2"/>
<dbReference type="InterPro" id="IPR011993">
    <property type="entry name" value="PH-like_dom_sf"/>
</dbReference>
<feature type="compositionally biased region" description="Polar residues" evidence="3">
    <location>
        <begin position="133"/>
        <end position="142"/>
    </location>
</feature>
<name>A0A9P6AMY2_9AGAM</name>
<gene>
    <name evidence="5" type="ORF">BS47DRAFT_1384988</name>
</gene>
<dbReference type="GO" id="GO:0005634">
    <property type="term" value="C:nucleus"/>
    <property type="evidence" value="ECO:0007669"/>
    <property type="project" value="UniProtKB-SubCell"/>
</dbReference>
<evidence type="ECO:0000259" key="4">
    <source>
        <dbReference type="PROSITE" id="PS50196"/>
    </source>
</evidence>
<dbReference type="SUPFAM" id="SSF50729">
    <property type="entry name" value="PH domain-like"/>
    <property type="match status" value="1"/>
</dbReference>
<feature type="compositionally biased region" description="Polar residues" evidence="3">
    <location>
        <begin position="198"/>
        <end position="213"/>
    </location>
</feature>
<feature type="region of interest" description="Disordered" evidence="3">
    <location>
        <begin position="245"/>
        <end position="323"/>
    </location>
</feature>
<dbReference type="InterPro" id="IPR000156">
    <property type="entry name" value="Ran_bind_dom"/>
</dbReference>
<dbReference type="PANTHER" id="PTHR23138">
    <property type="entry name" value="RAN BINDING PROTEIN"/>
    <property type="match status" value="1"/>
</dbReference>
<dbReference type="PANTHER" id="PTHR23138:SF142">
    <property type="entry name" value="RAN-BINDING PROTEIN 3B-RELATED"/>
    <property type="match status" value="1"/>
</dbReference>
<evidence type="ECO:0000256" key="3">
    <source>
        <dbReference type="SAM" id="MobiDB-lite"/>
    </source>
</evidence>
<dbReference type="SMART" id="SM00160">
    <property type="entry name" value="RanBD"/>
    <property type="match status" value="1"/>
</dbReference>
<feature type="compositionally biased region" description="Low complexity" evidence="3">
    <location>
        <begin position="171"/>
        <end position="182"/>
    </location>
</feature>
<dbReference type="InterPro" id="IPR045255">
    <property type="entry name" value="RanBP1-like"/>
</dbReference>
<dbReference type="OrthoDB" id="185618at2759"/>
<comment type="subcellular location">
    <subcellularLocation>
        <location evidence="1">Nucleus</location>
    </subcellularLocation>
</comment>
<feature type="compositionally biased region" description="Polar residues" evidence="3">
    <location>
        <begin position="245"/>
        <end position="270"/>
    </location>
</feature>
<evidence type="ECO:0000313" key="6">
    <source>
        <dbReference type="Proteomes" id="UP000886523"/>
    </source>
</evidence>